<evidence type="ECO:0000313" key="1">
    <source>
        <dbReference type="EMBL" id="CAG8723145.1"/>
    </source>
</evidence>
<gene>
    <name evidence="1" type="ORF">ACOLOM_LOCUS11228</name>
</gene>
<keyword evidence="2" id="KW-1185">Reference proteome</keyword>
<proteinExistence type="predicted"/>
<sequence>MNRVASNASASAGQQCRLVWLIEMDAARNAMRLAFSVLSASRRATTIHSRPPSFSGALSSPLRRVAIFSKFCQIRDFWILGYLFPIIEPECTPHRTPSSSLFCSLATHRTTIIGQHNGLTAKNSHSMLENPRTE</sequence>
<protein>
    <submittedName>
        <fullName evidence="1">15621_t:CDS:1</fullName>
    </submittedName>
</protein>
<feature type="non-terminal residue" evidence="1">
    <location>
        <position position="134"/>
    </location>
</feature>
<dbReference type="EMBL" id="CAJVPT010039576">
    <property type="protein sequence ID" value="CAG8723145.1"/>
    <property type="molecule type" value="Genomic_DNA"/>
</dbReference>
<dbReference type="Proteomes" id="UP000789525">
    <property type="component" value="Unassembled WGS sequence"/>
</dbReference>
<evidence type="ECO:0000313" key="2">
    <source>
        <dbReference type="Proteomes" id="UP000789525"/>
    </source>
</evidence>
<organism evidence="1 2">
    <name type="scientific">Acaulospora colombiana</name>
    <dbReference type="NCBI Taxonomy" id="27376"/>
    <lineage>
        <taxon>Eukaryota</taxon>
        <taxon>Fungi</taxon>
        <taxon>Fungi incertae sedis</taxon>
        <taxon>Mucoromycota</taxon>
        <taxon>Glomeromycotina</taxon>
        <taxon>Glomeromycetes</taxon>
        <taxon>Diversisporales</taxon>
        <taxon>Acaulosporaceae</taxon>
        <taxon>Acaulospora</taxon>
    </lineage>
</organism>
<comment type="caution">
    <text evidence="1">The sequence shown here is derived from an EMBL/GenBank/DDBJ whole genome shotgun (WGS) entry which is preliminary data.</text>
</comment>
<name>A0ACA9PYK3_9GLOM</name>
<accession>A0ACA9PYK3</accession>
<reference evidence="1" key="1">
    <citation type="submission" date="2021-06" db="EMBL/GenBank/DDBJ databases">
        <authorList>
            <person name="Kallberg Y."/>
            <person name="Tangrot J."/>
            <person name="Rosling A."/>
        </authorList>
    </citation>
    <scope>NUCLEOTIDE SEQUENCE</scope>
    <source>
        <strain evidence="1">CL356</strain>
    </source>
</reference>